<organism evidence="1">
    <name type="scientific">viral metagenome</name>
    <dbReference type="NCBI Taxonomy" id="1070528"/>
    <lineage>
        <taxon>unclassified sequences</taxon>
        <taxon>metagenomes</taxon>
        <taxon>organismal metagenomes</taxon>
    </lineage>
</organism>
<dbReference type="AlphaFoldDB" id="A0A6M3LQ03"/>
<dbReference type="EMBL" id="MT143259">
    <property type="protein sequence ID" value="QJA94765.1"/>
    <property type="molecule type" value="Genomic_DNA"/>
</dbReference>
<protein>
    <submittedName>
        <fullName evidence="1">Uncharacterized protein</fullName>
    </submittedName>
</protein>
<accession>A0A6M3LQ03</accession>
<evidence type="ECO:0000313" key="1">
    <source>
        <dbReference type="EMBL" id="QJA94765.1"/>
    </source>
</evidence>
<reference evidence="1" key="1">
    <citation type="submission" date="2020-03" db="EMBL/GenBank/DDBJ databases">
        <title>The deep terrestrial virosphere.</title>
        <authorList>
            <person name="Holmfeldt K."/>
            <person name="Nilsson E."/>
            <person name="Simone D."/>
            <person name="Lopez-Fernandez M."/>
            <person name="Wu X."/>
            <person name="de Brujin I."/>
            <person name="Lundin D."/>
            <person name="Andersson A."/>
            <person name="Bertilsson S."/>
            <person name="Dopson M."/>
        </authorList>
    </citation>
    <scope>NUCLEOTIDE SEQUENCE</scope>
    <source>
        <strain evidence="1">MM415B03750</strain>
    </source>
</reference>
<sequence>MEKILNNAEMSYHKVQRAAAIAAGTAGYLGHLGSKEIDRRMTIYQAIMDQEITGHRDNNPEQSWVKLLVNNLGREGVKL</sequence>
<gene>
    <name evidence="1" type="ORF">MM415B03750_0005</name>
</gene>
<name>A0A6M3LQ03_9ZZZZ</name>
<proteinExistence type="predicted"/>